<evidence type="ECO:0000313" key="6">
    <source>
        <dbReference type="EMBL" id="MFC3073526.1"/>
    </source>
</evidence>
<keyword evidence="1" id="KW-0678">Repressor</keyword>
<evidence type="ECO:0000256" key="1">
    <source>
        <dbReference type="ARBA" id="ARBA00022491"/>
    </source>
</evidence>
<dbReference type="PROSITE" id="PS50932">
    <property type="entry name" value="HTH_LACI_2"/>
    <property type="match status" value="1"/>
</dbReference>
<dbReference type="PANTHER" id="PTHR30146:SF95">
    <property type="entry name" value="RIBOSE OPERON REPRESSOR"/>
    <property type="match status" value="1"/>
</dbReference>
<evidence type="ECO:0000256" key="2">
    <source>
        <dbReference type="ARBA" id="ARBA00023015"/>
    </source>
</evidence>
<evidence type="ECO:0000256" key="3">
    <source>
        <dbReference type="ARBA" id="ARBA00023125"/>
    </source>
</evidence>
<dbReference type="InterPro" id="IPR010982">
    <property type="entry name" value="Lambda_DNA-bd_dom_sf"/>
</dbReference>
<evidence type="ECO:0000313" key="7">
    <source>
        <dbReference type="Proteomes" id="UP001595377"/>
    </source>
</evidence>
<dbReference type="PANTHER" id="PTHR30146">
    <property type="entry name" value="LACI-RELATED TRANSCRIPTIONAL REPRESSOR"/>
    <property type="match status" value="1"/>
</dbReference>
<dbReference type="InterPro" id="IPR046335">
    <property type="entry name" value="LacI/GalR-like_sensor"/>
</dbReference>
<evidence type="ECO:0000259" key="5">
    <source>
        <dbReference type="PROSITE" id="PS50932"/>
    </source>
</evidence>
<dbReference type="SUPFAM" id="SSF47413">
    <property type="entry name" value="lambda repressor-like DNA-binding domains"/>
    <property type="match status" value="1"/>
</dbReference>
<dbReference type="SUPFAM" id="SSF53822">
    <property type="entry name" value="Periplasmic binding protein-like I"/>
    <property type="match status" value="1"/>
</dbReference>
<feature type="domain" description="HTH lacI-type" evidence="5">
    <location>
        <begin position="19"/>
        <end position="73"/>
    </location>
</feature>
<keyword evidence="2" id="KW-0805">Transcription regulation</keyword>
<evidence type="ECO:0000256" key="4">
    <source>
        <dbReference type="ARBA" id="ARBA00023163"/>
    </source>
</evidence>
<dbReference type="Pfam" id="PF00356">
    <property type="entry name" value="LacI"/>
    <property type="match status" value="1"/>
</dbReference>
<protein>
    <submittedName>
        <fullName evidence="6">LacI family DNA-binding transcriptional regulator</fullName>
    </submittedName>
</protein>
<dbReference type="Pfam" id="PF13377">
    <property type="entry name" value="Peripla_BP_3"/>
    <property type="match status" value="1"/>
</dbReference>
<dbReference type="CDD" id="cd06278">
    <property type="entry name" value="PBP1_LacI-like"/>
    <property type="match status" value="1"/>
</dbReference>
<dbReference type="Gene3D" id="3.40.50.2300">
    <property type="match status" value="2"/>
</dbReference>
<dbReference type="SMART" id="SM00354">
    <property type="entry name" value="HTH_LACI"/>
    <property type="match status" value="1"/>
</dbReference>
<proteinExistence type="predicted"/>
<accession>A0ABV7DEY3</accession>
<gene>
    <name evidence="6" type="ORF">ACFOHH_10455</name>
</gene>
<dbReference type="Gene3D" id="1.10.260.40">
    <property type="entry name" value="lambda repressor-like DNA-binding domains"/>
    <property type="match status" value="1"/>
</dbReference>
<keyword evidence="3 6" id="KW-0238">DNA-binding</keyword>
<comment type="caution">
    <text evidence="6">The sequence shown here is derived from an EMBL/GenBank/DDBJ whole genome shotgun (WGS) entry which is preliminary data.</text>
</comment>
<reference evidence="7" key="1">
    <citation type="journal article" date="2019" name="Int. J. Syst. Evol. Microbiol.">
        <title>The Global Catalogue of Microorganisms (GCM) 10K type strain sequencing project: providing services to taxonomists for standard genome sequencing and annotation.</title>
        <authorList>
            <consortium name="The Broad Institute Genomics Platform"/>
            <consortium name="The Broad Institute Genome Sequencing Center for Infectious Disease"/>
            <person name="Wu L."/>
            <person name="Ma J."/>
        </authorList>
    </citation>
    <scope>NUCLEOTIDE SEQUENCE [LARGE SCALE GENOMIC DNA]</scope>
    <source>
        <strain evidence="7">KCTC 52677</strain>
    </source>
</reference>
<dbReference type="InterPro" id="IPR028082">
    <property type="entry name" value="Peripla_BP_I"/>
</dbReference>
<dbReference type="CDD" id="cd01392">
    <property type="entry name" value="HTH_LacI"/>
    <property type="match status" value="1"/>
</dbReference>
<dbReference type="Proteomes" id="UP001595377">
    <property type="component" value="Unassembled WGS sequence"/>
</dbReference>
<dbReference type="EMBL" id="JBHRSP010000016">
    <property type="protein sequence ID" value="MFC3073526.1"/>
    <property type="molecule type" value="Genomic_DNA"/>
</dbReference>
<sequence length="351" mass="37501">MKKNNPSDPSGGQLRKKYASSMDVARLAGVSQSAVSRTFTEGASVSPKTRAKVMKAADELGYGPSIIPRIMLTHRSSLIAIVSGGLYNPFYASVVEALAQAIQKSGSNVMFFSVNHGEYIDEIIPDILGYRVDGIISALSIVSPEAAERCAKMHTPVVLFNNKLSNEWVASICSDNVEGGRQIASLFLKRGGKRFAYIGGKKGNLASEDRFAGYLAGLMREGVTDVAVTYGDFRHDEGYEAARKLLAAKRPPDAIFCANDLMALGAMEAAKAAGLRIPEDVLIAGFDDIPAASWPSFDLTTIRQDGDAMIRRAMDLLSKMIDGEQLAGNSLHLIAAPLVERGSTARAVPAG</sequence>
<dbReference type="RefSeq" id="WP_257317013.1">
    <property type="nucleotide sequence ID" value="NZ_JANFDG010000024.1"/>
</dbReference>
<organism evidence="6 7">
    <name type="scientific">Shinella pollutisoli</name>
    <dbReference type="NCBI Taxonomy" id="2250594"/>
    <lineage>
        <taxon>Bacteria</taxon>
        <taxon>Pseudomonadati</taxon>
        <taxon>Pseudomonadota</taxon>
        <taxon>Alphaproteobacteria</taxon>
        <taxon>Hyphomicrobiales</taxon>
        <taxon>Rhizobiaceae</taxon>
        <taxon>Shinella</taxon>
    </lineage>
</organism>
<dbReference type="GO" id="GO:0003677">
    <property type="term" value="F:DNA binding"/>
    <property type="evidence" value="ECO:0007669"/>
    <property type="project" value="UniProtKB-KW"/>
</dbReference>
<keyword evidence="4" id="KW-0804">Transcription</keyword>
<keyword evidence="7" id="KW-1185">Reference proteome</keyword>
<dbReference type="InterPro" id="IPR000843">
    <property type="entry name" value="HTH_LacI"/>
</dbReference>
<name>A0ABV7DEY3_9HYPH</name>